<name>A0A3M7LZL3_9PLEO</name>
<feature type="region of interest" description="Disordered" evidence="1">
    <location>
        <begin position="21"/>
        <end position="45"/>
    </location>
</feature>
<evidence type="ECO:0000313" key="4">
    <source>
        <dbReference type="Proteomes" id="UP000265663"/>
    </source>
</evidence>
<keyword evidence="2" id="KW-0812">Transmembrane</keyword>
<dbReference type="AlphaFoldDB" id="A0A3M7LZL3"/>
<keyword evidence="2" id="KW-1133">Transmembrane helix</keyword>
<evidence type="ECO:0000256" key="1">
    <source>
        <dbReference type="SAM" id="MobiDB-lite"/>
    </source>
</evidence>
<keyword evidence="2" id="KW-0472">Membrane</keyword>
<sequence length="244" mass="26289">MVLGLIALALGTVAVRKYMKASSESEQESNPTSQSTVPSEIATNTPSDRAYHLNQQATGGLLALVFGDKKIILFPREQQTTRTSWVPPVVESNSAVAEQIRQVKILLVVVCVLLAGILYSWSGGSVIYYTIGGNASPSDPSSSSLYIDGPSIQPATLPDPALSAQGSSFLGSVLRLFGRMVVYFFSLGEVVVLVVYGTLRKMNREQGEDAVFLWLGAQVCKGVMMYSIGLSWMWVVPTVVFAIC</sequence>
<feature type="transmembrane region" description="Helical" evidence="2">
    <location>
        <begin position="105"/>
        <end position="131"/>
    </location>
</feature>
<evidence type="ECO:0000313" key="3">
    <source>
        <dbReference type="EMBL" id="RMZ67619.1"/>
    </source>
</evidence>
<proteinExistence type="predicted"/>
<feature type="compositionally biased region" description="Polar residues" evidence="1">
    <location>
        <begin position="22"/>
        <end position="45"/>
    </location>
</feature>
<dbReference type="Proteomes" id="UP000265663">
    <property type="component" value="Unassembled WGS sequence"/>
</dbReference>
<reference evidence="3 4" key="1">
    <citation type="journal article" date="2014" name="PLoS ONE">
        <title>De novo Genome Assembly of the Fungal Plant Pathogen Pyrenophora semeniperda.</title>
        <authorList>
            <person name="Soliai M.M."/>
            <person name="Meyer S.E."/>
            <person name="Udall J.A."/>
            <person name="Elzinga D.E."/>
            <person name="Hermansen R.A."/>
            <person name="Bodily P.M."/>
            <person name="Hart A.A."/>
            <person name="Coleman C.E."/>
        </authorList>
    </citation>
    <scope>NUCLEOTIDE SEQUENCE [LARGE SCALE GENOMIC DNA]</scope>
    <source>
        <strain evidence="3 4">CCB06</strain>
        <tissue evidence="3">Mycelium</tissue>
    </source>
</reference>
<dbReference type="EMBL" id="KE747810">
    <property type="protein sequence ID" value="RMZ67619.1"/>
    <property type="molecule type" value="Genomic_DNA"/>
</dbReference>
<feature type="transmembrane region" description="Helical" evidence="2">
    <location>
        <begin position="180"/>
        <end position="199"/>
    </location>
</feature>
<feature type="transmembrane region" description="Helical" evidence="2">
    <location>
        <begin position="211"/>
        <end position="235"/>
    </location>
</feature>
<keyword evidence="4" id="KW-1185">Reference proteome</keyword>
<gene>
    <name evidence="3" type="ORF">GMOD_00001570</name>
</gene>
<accession>A0A3M7LZL3</accession>
<organism evidence="3 4">
    <name type="scientific">Pyrenophora seminiperda CCB06</name>
    <dbReference type="NCBI Taxonomy" id="1302712"/>
    <lineage>
        <taxon>Eukaryota</taxon>
        <taxon>Fungi</taxon>
        <taxon>Dikarya</taxon>
        <taxon>Ascomycota</taxon>
        <taxon>Pezizomycotina</taxon>
        <taxon>Dothideomycetes</taxon>
        <taxon>Pleosporomycetidae</taxon>
        <taxon>Pleosporales</taxon>
        <taxon>Pleosporineae</taxon>
        <taxon>Pleosporaceae</taxon>
        <taxon>Pyrenophora</taxon>
    </lineage>
</organism>
<protein>
    <submittedName>
        <fullName evidence="3">Uncharacterized protein</fullName>
    </submittedName>
</protein>
<evidence type="ECO:0000256" key="2">
    <source>
        <dbReference type="SAM" id="Phobius"/>
    </source>
</evidence>